<feature type="non-terminal residue" evidence="1">
    <location>
        <position position="50"/>
    </location>
</feature>
<reference evidence="1" key="1">
    <citation type="journal article" date="2014" name="Front. Microbiol.">
        <title>High frequency of phylogenetically diverse reductive dehalogenase-homologous genes in deep subseafloor sedimentary metagenomes.</title>
        <authorList>
            <person name="Kawai M."/>
            <person name="Futagami T."/>
            <person name="Toyoda A."/>
            <person name="Takaki Y."/>
            <person name="Nishi S."/>
            <person name="Hori S."/>
            <person name="Arai W."/>
            <person name="Tsubouchi T."/>
            <person name="Morono Y."/>
            <person name="Uchiyama I."/>
            <person name="Ito T."/>
            <person name="Fujiyama A."/>
            <person name="Inagaki F."/>
            <person name="Takami H."/>
        </authorList>
    </citation>
    <scope>NUCLEOTIDE SEQUENCE</scope>
    <source>
        <strain evidence="1">Expedition CK06-06</strain>
    </source>
</reference>
<gene>
    <name evidence="1" type="ORF">S01H1_57664</name>
</gene>
<sequence length="50" mass="5404">MGRIVFSFREISTEYDAVPAVNFGKLLKLLDTFPTGAGKGVDANKTLDTV</sequence>
<comment type="caution">
    <text evidence="1">The sequence shown here is derived from an EMBL/GenBank/DDBJ whole genome shotgun (WGS) entry which is preliminary data.</text>
</comment>
<accession>X0VTT7</accession>
<name>X0VTT7_9ZZZZ</name>
<organism evidence="1">
    <name type="scientific">marine sediment metagenome</name>
    <dbReference type="NCBI Taxonomy" id="412755"/>
    <lineage>
        <taxon>unclassified sequences</taxon>
        <taxon>metagenomes</taxon>
        <taxon>ecological metagenomes</taxon>
    </lineage>
</organism>
<proteinExistence type="predicted"/>
<evidence type="ECO:0000313" key="1">
    <source>
        <dbReference type="EMBL" id="GAG14532.1"/>
    </source>
</evidence>
<dbReference type="AlphaFoldDB" id="X0VTT7"/>
<dbReference type="EMBL" id="BARS01037617">
    <property type="protein sequence ID" value="GAG14532.1"/>
    <property type="molecule type" value="Genomic_DNA"/>
</dbReference>
<protein>
    <submittedName>
        <fullName evidence="1">Uncharacterized protein</fullName>
    </submittedName>
</protein>